<dbReference type="Proteomes" id="UP000256269">
    <property type="component" value="Unassembled WGS sequence"/>
</dbReference>
<dbReference type="EMBL" id="QUNO01000047">
    <property type="protein sequence ID" value="REH17443.1"/>
    <property type="molecule type" value="Genomic_DNA"/>
</dbReference>
<comment type="caution">
    <text evidence="1">The sequence shown here is derived from an EMBL/GenBank/DDBJ whole genome shotgun (WGS) entry which is preliminary data.</text>
</comment>
<dbReference type="AlphaFoldDB" id="A0A3E0G4P9"/>
<keyword evidence="2" id="KW-1185">Reference proteome</keyword>
<proteinExistence type="predicted"/>
<accession>A0A3E0G4P9</accession>
<dbReference type="RefSeq" id="WP_116182458.1">
    <property type="nucleotide sequence ID" value="NZ_CP144377.1"/>
</dbReference>
<dbReference type="OrthoDB" id="3188010at2"/>
<gene>
    <name evidence="1" type="ORF">BCF44_14715</name>
</gene>
<organism evidence="1 2">
    <name type="scientific">Kutzneria buriramensis</name>
    <dbReference type="NCBI Taxonomy" id="1045776"/>
    <lineage>
        <taxon>Bacteria</taxon>
        <taxon>Bacillati</taxon>
        <taxon>Actinomycetota</taxon>
        <taxon>Actinomycetes</taxon>
        <taxon>Pseudonocardiales</taxon>
        <taxon>Pseudonocardiaceae</taxon>
        <taxon>Kutzneria</taxon>
    </lineage>
</organism>
<evidence type="ECO:0000313" key="2">
    <source>
        <dbReference type="Proteomes" id="UP000256269"/>
    </source>
</evidence>
<name>A0A3E0G4P9_9PSEU</name>
<evidence type="ECO:0000313" key="1">
    <source>
        <dbReference type="EMBL" id="REH17443.1"/>
    </source>
</evidence>
<sequence length="133" mass="14598">MTSKLEQASKKMDQIIAMLGAQDLAEIAGGLAHDVYLKAVDETRVEVAKGVEAHMLSTKDRGMYNGESPDYCIVQMLTEEPTTEKDGTVTPPLVTDEKLRELGKDFALDGVDDVFRQGMKFALLLVGSLDYDI</sequence>
<reference evidence="1 2" key="1">
    <citation type="submission" date="2018-08" db="EMBL/GenBank/DDBJ databases">
        <title>Genomic Encyclopedia of Archaeal and Bacterial Type Strains, Phase II (KMG-II): from individual species to whole genera.</title>
        <authorList>
            <person name="Goeker M."/>
        </authorList>
    </citation>
    <scope>NUCLEOTIDE SEQUENCE [LARGE SCALE GENOMIC DNA]</scope>
    <source>
        <strain evidence="1 2">DSM 45791</strain>
    </source>
</reference>
<protein>
    <submittedName>
        <fullName evidence="1">Uncharacterized protein</fullName>
    </submittedName>
</protein>